<protein>
    <submittedName>
        <fullName evidence="1">Uncharacterized protein</fullName>
    </submittedName>
</protein>
<accession>V7I178</accession>
<organism evidence="1 2">
    <name type="scientific">Youngiibacter fragilis 232.1</name>
    <dbReference type="NCBI Taxonomy" id="994573"/>
    <lineage>
        <taxon>Bacteria</taxon>
        <taxon>Bacillati</taxon>
        <taxon>Bacillota</taxon>
        <taxon>Clostridia</taxon>
        <taxon>Eubacteriales</taxon>
        <taxon>Clostridiaceae</taxon>
        <taxon>Youngiibacter</taxon>
    </lineage>
</organism>
<name>V7I178_9CLOT</name>
<dbReference type="RefSeq" id="WP_023383351.1">
    <property type="nucleotide sequence ID" value="NZ_AXUN02000193.1"/>
</dbReference>
<dbReference type="Proteomes" id="UP000017747">
    <property type="component" value="Unassembled WGS sequence"/>
</dbReference>
<dbReference type="OrthoDB" id="1955054at2"/>
<dbReference type="STRING" id="994573.T472_0213975"/>
<dbReference type="EMBL" id="AXUN02000193">
    <property type="protein sequence ID" value="ETA80000.1"/>
    <property type="molecule type" value="Genomic_DNA"/>
</dbReference>
<dbReference type="AlphaFoldDB" id="V7I178"/>
<evidence type="ECO:0000313" key="2">
    <source>
        <dbReference type="Proteomes" id="UP000017747"/>
    </source>
</evidence>
<dbReference type="eggNOG" id="ENOG50346GB">
    <property type="taxonomic scope" value="Bacteria"/>
</dbReference>
<comment type="caution">
    <text evidence="1">The sequence shown here is derived from an EMBL/GenBank/DDBJ whole genome shotgun (WGS) entry which is preliminary data.</text>
</comment>
<gene>
    <name evidence="1" type="ORF">T472_0213975</name>
</gene>
<proteinExistence type="predicted"/>
<keyword evidence="2" id="KW-1185">Reference proteome</keyword>
<sequence length="57" mass="6481">MISKEYGKYTLICDICGAGTDDEFDSFQDAIDAREDIGWKSKRVEGEWVDICPDCIE</sequence>
<evidence type="ECO:0000313" key="1">
    <source>
        <dbReference type="EMBL" id="ETA80000.1"/>
    </source>
</evidence>
<reference evidence="1 2" key="1">
    <citation type="journal article" date="2014" name="Genome Announc.">
        <title>Genome Sequence of Youngiibacter fragilis, the Type Strain of the Genus Youngiibacter.</title>
        <authorList>
            <person name="Wawrik C.B."/>
            <person name="Callaghan A.V."/>
            <person name="Stamps B.W."/>
            <person name="Wawrik B."/>
        </authorList>
    </citation>
    <scope>NUCLEOTIDE SEQUENCE [LARGE SCALE GENOMIC DNA]</scope>
    <source>
        <strain evidence="1 2">232.1</strain>
    </source>
</reference>